<dbReference type="GO" id="GO:0043137">
    <property type="term" value="P:DNA replication, removal of RNA primer"/>
    <property type="evidence" value="ECO:0007669"/>
    <property type="project" value="TreeGrafter"/>
</dbReference>
<feature type="binding site" evidence="14 15">
    <location>
        <position position="96"/>
    </location>
    <ligand>
        <name>a divalent metal cation</name>
        <dbReference type="ChEBI" id="CHEBI:60240"/>
    </ligand>
</feature>
<gene>
    <name evidence="14" type="primary">rnhC</name>
    <name evidence="17" type="ORF">SAMN05421791_102247</name>
</gene>
<dbReference type="PIRSF" id="PIRSF037748">
    <property type="entry name" value="RnhC"/>
    <property type="match status" value="1"/>
</dbReference>
<evidence type="ECO:0000256" key="2">
    <source>
        <dbReference type="ARBA" id="ARBA00001946"/>
    </source>
</evidence>
<evidence type="ECO:0000256" key="15">
    <source>
        <dbReference type="PROSITE-ProRule" id="PRU01319"/>
    </source>
</evidence>
<dbReference type="InterPro" id="IPR024567">
    <property type="entry name" value="RNase_HII/HIII_dom"/>
</dbReference>
<dbReference type="GO" id="GO:0005737">
    <property type="term" value="C:cytoplasm"/>
    <property type="evidence" value="ECO:0007669"/>
    <property type="project" value="UniProtKB-SubCell"/>
</dbReference>
<dbReference type="CDD" id="cd14796">
    <property type="entry name" value="RNAse_HIII_N"/>
    <property type="match status" value="1"/>
</dbReference>
<dbReference type="PANTHER" id="PTHR10954">
    <property type="entry name" value="RIBONUCLEASE H2 SUBUNIT A"/>
    <property type="match status" value="1"/>
</dbReference>
<dbReference type="RefSeq" id="WP_090289325.1">
    <property type="nucleotide sequence ID" value="NZ_FNCK01000002.1"/>
</dbReference>
<evidence type="ECO:0000256" key="14">
    <source>
        <dbReference type="HAMAP-Rule" id="MF_00053"/>
    </source>
</evidence>
<evidence type="ECO:0000256" key="4">
    <source>
        <dbReference type="ARBA" id="ARBA00004496"/>
    </source>
</evidence>
<comment type="cofactor">
    <cofactor evidence="14 15">
        <name>Mn(2+)</name>
        <dbReference type="ChEBI" id="CHEBI:29035"/>
    </cofactor>
    <cofactor evidence="14 15">
        <name>Mg(2+)</name>
        <dbReference type="ChEBI" id="CHEBI:18420"/>
    </cofactor>
    <text evidence="14 15">Manganese or magnesium. Binds 1 divalent metal ion per monomer in the absence of substrate. May bind a second metal ion after substrate binding.</text>
</comment>
<keyword evidence="11 14" id="KW-0255">Endonuclease</keyword>
<dbReference type="GO" id="GO:0003723">
    <property type="term" value="F:RNA binding"/>
    <property type="evidence" value="ECO:0007669"/>
    <property type="project" value="UniProtKB-UniRule"/>
</dbReference>
<dbReference type="PANTHER" id="PTHR10954:SF23">
    <property type="entry name" value="RIBONUCLEASE"/>
    <property type="match status" value="1"/>
</dbReference>
<feature type="binding site" evidence="14 15">
    <location>
        <position position="203"/>
    </location>
    <ligand>
        <name>a divalent metal cation</name>
        <dbReference type="ChEBI" id="CHEBI:60240"/>
    </ligand>
</feature>
<dbReference type="STRING" id="120956.SAMN05421791_102247"/>
<comment type="function">
    <text evidence="3 14">Endonuclease that specifically degrades the RNA of RNA-DNA hybrids.</text>
</comment>
<dbReference type="SUPFAM" id="SSF53098">
    <property type="entry name" value="Ribonuclease H-like"/>
    <property type="match status" value="1"/>
</dbReference>
<evidence type="ECO:0000256" key="7">
    <source>
        <dbReference type="ARBA" id="ARBA00021407"/>
    </source>
</evidence>
<evidence type="ECO:0000256" key="11">
    <source>
        <dbReference type="ARBA" id="ARBA00022759"/>
    </source>
</evidence>
<dbReference type="CDD" id="cd06590">
    <property type="entry name" value="RNase_HII_bacteria_HIII_like"/>
    <property type="match status" value="1"/>
</dbReference>
<keyword evidence="18" id="KW-1185">Reference proteome</keyword>
<evidence type="ECO:0000256" key="8">
    <source>
        <dbReference type="ARBA" id="ARBA00022490"/>
    </source>
</evidence>
<dbReference type="AlphaFoldDB" id="A0A1G7QYZ9"/>
<reference evidence="17 18" key="1">
    <citation type="submission" date="2016-10" db="EMBL/GenBank/DDBJ databases">
        <authorList>
            <person name="de Groot N.N."/>
        </authorList>
    </citation>
    <scope>NUCLEOTIDE SEQUENCE [LARGE SCALE GENOMIC DNA]</scope>
    <source>
        <strain evidence="17 18">ATCC BAA-466</strain>
    </source>
</reference>
<dbReference type="GO" id="GO:0000287">
    <property type="term" value="F:magnesium ion binding"/>
    <property type="evidence" value="ECO:0007669"/>
    <property type="project" value="UniProtKB-UniRule"/>
</dbReference>
<dbReference type="GO" id="GO:0032299">
    <property type="term" value="C:ribonuclease H2 complex"/>
    <property type="evidence" value="ECO:0007669"/>
    <property type="project" value="TreeGrafter"/>
</dbReference>
<comment type="catalytic activity">
    <reaction evidence="1 14 15">
        <text>Endonucleolytic cleavage to 5'-phosphomonoester.</text>
        <dbReference type="EC" id="3.1.26.4"/>
    </reaction>
</comment>
<keyword evidence="12 14" id="KW-0378">Hydrolase</keyword>
<dbReference type="InterPro" id="IPR012295">
    <property type="entry name" value="TBP_dom_sf"/>
</dbReference>
<comment type="cofactor">
    <cofactor evidence="2">
        <name>Mg(2+)</name>
        <dbReference type="ChEBI" id="CHEBI:18420"/>
    </cofactor>
</comment>
<keyword evidence="13 14" id="KW-0460">Magnesium</keyword>
<dbReference type="HAMAP" id="MF_00053">
    <property type="entry name" value="RNase_HIII"/>
    <property type="match status" value="1"/>
</dbReference>
<dbReference type="EC" id="3.1.26.4" evidence="6 14"/>
<comment type="subcellular location">
    <subcellularLocation>
        <location evidence="4 14">Cytoplasm</location>
    </subcellularLocation>
</comment>
<dbReference type="FunFam" id="3.30.420.10:FF:000047">
    <property type="entry name" value="Ribonuclease HIII"/>
    <property type="match status" value="1"/>
</dbReference>
<dbReference type="Gene3D" id="3.30.310.10">
    <property type="entry name" value="TATA-Binding Protein"/>
    <property type="match status" value="1"/>
</dbReference>
<comment type="similarity">
    <text evidence="5 14">Belongs to the RNase HII family. RnhC subfamily.</text>
</comment>
<dbReference type="Pfam" id="PF01351">
    <property type="entry name" value="RNase_HII"/>
    <property type="match status" value="1"/>
</dbReference>
<sequence>MNSVTLKLNPIDLNKMKEKYQNVLIDPVPYSLFRAKLPYVTVTAYQSGKVLFQGKAAEEEALFWQKPLSGQEHSSSSFELSSLPKNIHTKNLIGSDEVGNGSYFGPLTVCAVYIPFEQAALVKELGAKDSKSLSAQQIQQIAEDLMHTVTYHLTIVNPTKYNQLIQKYNANGLKARLHNFTIQKLHDKLSSDQLKQLDGILIDQFTPEKNYYQHLTNEKEVYKENVYFAKKAESIHLSVACASIIARNAFVKSLYSLGKPYGGPLPSGAGKNVDVYAAKLIDRYGMDSLYKTAKLHFANTQKAQKLSKQFKN</sequence>
<dbReference type="Proteomes" id="UP000199708">
    <property type="component" value="Unassembled WGS sequence"/>
</dbReference>
<dbReference type="Pfam" id="PF11858">
    <property type="entry name" value="DUF3378"/>
    <property type="match status" value="1"/>
</dbReference>
<dbReference type="OrthoDB" id="9777935at2"/>
<evidence type="ECO:0000256" key="3">
    <source>
        <dbReference type="ARBA" id="ARBA00004065"/>
    </source>
</evidence>
<dbReference type="GO" id="GO:0006298">
    <property type="term" value="P:mismatch repair"/>
    <property type="evidence" value="ECO:0007669"/>
    <property type="project" value="TreeGrafter"/>
</dbReference>
<dbReference type="InterPro" id="IPR004641">
    <property type="entry name" value="RNase_HIII"/>
</dbReference>
<evidence type="ECO:0000313" key="17">
    <source>
        <dbReference type="EMBL" id="SDG02900.1"/>
    </source>
</evidence>
<evidence type="ECO:0000256" key="9">
    <source>
        <dbReference type="ARBA" id="ARBA00022722"/>
    </source>
</evidence>
<feature type="binding site" evidence="14 15">
    <location>
        <position position="97"/>
    </location>
    <ligand>
        <name>a divalent metal cation</name>
        <dbReference type="ChEBI" id="CHEBI:60240"/>
    </ligand>
</feature>
<evidence type="ECO:0000256" key="1">
    <source>
        <dbReference type="ARBA" id="ARBA00000077"/>
    </source>
</evidence>
<evidence type="ECO:0000256" key="5">
    <source>
        <dbReference type="ARBA" id="ARBA00008378"/>
    </source>
</evidence>
<dbReference type="PROSITE" id="PS51975">
    <property type="entry name" value="RNASE_H_2"/>
    <property type="match status" value="1"/>
</dbReference>
<evidence type="ECO:0000313" key="18">
    <source>
        <dbReference type="Proteomes" id="UP000199708"/>
    </source>
</evidence>
<dbReference type="EMBL" id="FNCK01000002">
    <property type="protein sequence ID" value="SDG02900.1"/>
    <property type="molecule type" value="Genomic_DNA"/>
</dbReference>
<dbReference type="InterPro" id="IPR036397">
    <property type="entry name" value="RNaseH_sf"/>
</dbReference>
<dbReference type="NCBIfam" id="TIGR00716">
    <property type="entry name" value="rnhC"/>
    <property type="match status" value="1"/>
</dbReference>
<name>A0A1G7QYZ9_9LACT</name>
<dbReference type="Gene3D" id="3.30.420.10">
    <property type="entry name" value="Ribonuclease H-like superfamily/Ribonuclease H"/>
    <property type="match status" value="1"/>
</dbReference>
<keyword evidence="10 14" id="KW-0479">Metal-binding</keyword>
<proteinExistence type="inferred from homology"/>
<keyword evidence="9 14" id="KW-0540">Nuclease</keyword>
<keyword evidence="8 14" id="KW-0963">Cytoplasm</keyword>
<evidence type="ECO:0000256" key="13">
    <source>
        <dbReference type="ARBA" id="ARBA00022842"/>
    </source>
</evidence>
<dbReference type="GO" id="GO:0004523">
    <property type="term" value="F:RNA-DNA hybrid ribonuclease activity"/>
    <property type="evidence" value="ECO:0007669"/>
    <property type="project" value="UniProtKB-UniRule"/>
</dbReference>
<evidence type="ECO:0000256" key="10">
    <source>
        <dbReference type="ARBA" id="ARBA00022723"/>
    </source>
</evidence>
<evidence type="ECO:0000256" key="12">
    <source>
        <dbReference type="ARBA" id="ARBA00022801"/>
    </source>
</evidence>
<dbReference type="InterPro" id="IPR012337">
    <property type="entry name" value="RNaseH-like_sf"/>
</dbReference>
<dbReference type="InterPro" id="IPR001352">
    <property type="entry name" value="RNase_HII/HIII"/>
</dbReference>
<feature type="domain" description="RNase H type-2" evidence="16">
    <location>
        <begin position="90"/>
        <end position="309"/>
    </location>
</feature>
<accession>A0A1G7QYZ9</accession>
<evidence type="ECO:0000256" key="6">
    <source>
        <dbReference type="ARBA" id="ARBA00012180"/>
    </source>
</evidence>
<organism evidence="17 18">
    <name type="scientific">Facklamia miroungae</name>
    <dbReference type="NCBI Taxonomy" id="120956"/>
    <lineage>
        <taxon>Bacteria</taxon>
        <taxon>Bacillati</taxon>
        <taxon>Bacillota</taxon>
        <taxon>Bacilli</taxon>
        <taxon>Lactobacillales</taxon>
        <taxon>Aerococcaceae</taxon>
        <taxon>Facklamia</taxon>
    </lineage>
</organism>
<protein>
    <recommendedName>
        <fullName evidence="7 14">Ribonuclease HIII</fullName>
        <shortName evidence="14">RNase HIII</shortName>
        <ecNumber evidence="6 14">3.1.26.4</ecNumber>
    </recommendedName>
</protein>
<dbReference type="InterPro" id="IPR024568">
    <property type="entry name" value="RNase_HIII_N"/>
</dbReference>
<evidence type="ECO:0000259" key="16">
    <source>
        <dbReference type="PROSITE" id="PS51975"/>
    </source>
</evidence>